<evidence type="ECO:0000259" key="5">
    <source>
        <dbReference type="PROSITE" id="PS51443"/>
    </source>
</evidence>
<sequence>MASRTITSCLKLKLFKKNNSILNNRTSIFPGSQAFLRQATTSSVFLDTMVSRPNHFQFFDKQSQKQDVFLVNFTSPEGKRLFRGAMVQGQAESFFKLVGNFSSQSSLTQGGVSSLAMVLNALEIDPKRIWKGNWRWFSSEQMKTCSSAESIGEQGIPFDEFTCLAQHYCHVEPYRAQGYQDFLSRLESVTSNTTNQIVVHYSRSALGQPDHVAQFSPIGGYNKNEDQVLIMDVARGKYPSVWVKSKDLYNAMVVKSREEAGRSRGYFILTNKEGEKSTRAAVKLKCKDCTRQCHSK</sequence>
<dbReference type="OrthoDB" id="448954at2759"/>
<dbReference type="Pfam" id="PF05023">
    <property type="entry name" value="Phytochelatin"/>
    <property type="match status" value="1"/>
</dbReference>
<dbReference type="AlphaFoldDB" id="A0A9P6X3N2"/>
<dbReference type="GO" id="GO:0046938">
    <property type="term" value="P:phytochelatin biosynthetic process"/>
    <property type="evidence" value="ECO:0007669"/>
    <property type="project" value="InterPro"/>
</dbReference>
<dbReference type="Proteomes" id="UP000716291">
    <property type="component" value="Unassembled WGS sequence"/>
</dbReference>
<dbReference type="PROSITE" id="PS51443">
    <property type="entry name" value="PCS"/>
    <property type="match status" value="1"/>
</dbReference>
<dbReference type="GO" id="GO:0016756">
    <property type="term" value="F:glutathione gamma-glutamylcysteinyltransferase activity"/>
    <property type="evidence" value="ECO:0007669"/>
    <property type="project" value="UniProtKB-EC"/>
</dbReference>
<accession>A0A9P6X3N2</accession>
<name>A0A9P6X3N2_RHIOR</name>
<comment type="caution">
    <text evidence="6">The sequence shown here is derived from an EMBL/GenBank/DDBJ whole genome shotgun (WGS) entry which is preliminary data.</text>
</comment>
<dbReference type="EMBL" id="JAANQT010001600">
    <property type="protein sequence ID" value="KAG1304568.1"/>
    <property type="molecule type" value="Genomic_DNA"/>
</dbReference>
<keyword evidence="2" id="KW-0104">Cadmium</keyword>
<evidence type="ECO:0000313" key="7">
    <source>
        <dbReference type="Proteomes" id="UP000716291"/>
    </source>
</evidence>
<gene>
    <name evidence="6" type="ORF">G6F64_009102</name>
</gene>
<evidence type="ECO:0000256" key="4">
    <source>
        <dbReference type="ARBA" id="ARBA00022723"/>
    </source>
</evidence>
<dbReference type="InterPro" id="IPR038156">
    <property type="entry name" value="PCS_N_sf"/>
</dbReference>
<organism evidence="6 7">
    <name type="scientific">Rhizopus oryzae</name>
    <name type="common">Mucormycosis agent</name>
    <name type="synonym">Rhizopus arrhizus var. delemar</name>
    <dbReference type="NCBI Taxonomy" id="64495"/>
    <lineage>
        <taxon>Eukaryota</taxon>
        <taxon>Fungi</taxon>
        <taxon>Fungi incertae sedis</taxon>
        <taxon>Mucoromycota</taxon>
        <taxon>Mucoromycotina</taxon>
        <taxon>Mucoromycetes</taxon>
        <taxon>Mucorales</taxon>
        <taxon>Mucorineae</taxon>
        <taxon>Rhizopodaceae</taxon>
        <taxon>Rhizopus</taxon>
    </lineage>
</organism>
<dbReference type="GO" id="GO:0010038">
    <property type="term" value="P:response to metal ion"/>
    <property type="evidence" value="ECO:0007669"/>
    <property type="project" value="InterPro"/>
</dbReference>
<evidence type="ECO:0000256" key="3">
    <source>
        <dbReference type="ARBA" id="ARBA00022679"/>
    </source>
</evidence>
<evidence type="ECO:0000256" key="1">
    <source>
        <dbReference type="ARBA" id="ARBA00012468"/>
    </source>
</evidence>
<proteinExistence type="predicted"/>
<keyword evidence="7" id="KW-1185">Reference proteome</keyword>
<evidence type="ECO:0000256" key="2">
    <source>
        <dbReference type="ARBA" id="ARBA00022539"/>
    </source>
</evidence>
<dbReference type="EC" id="2.3.2.15" evidence="1"/>
<reference evidence="6" key="1">
    <citation type="journal article" date="2020" name="Microb. Genom.">
        <title>Genetic diversity of clinical and environmental Mucorales isolates obtained from an investigation of mucormycosis cases among solid organ transplant recipients.</title>
        <authorList>
            <person name="Nguyen M.H."/>
            <person name="Kaul D."/>
            <person name="Muto C."/>
            <person name="Cheng S.J."/>
            <person name="Richter R.A."/>
            <person name="Bruno V.M."/>
            <person name="Liu G."/>
            <person name="Beyhan S."/>
            <person name="Sundermann A.J."/>
            <person name="Mounaud S."/>
            <person name="Pasculle A.W."/>
            <person name="Nierman W.C."/>
            <person name="Driscoll E."/>
            <person name="Cumbie R."/>
            <person name="Clancy C.J."/>
            <person name="Dupont C.L."/>
        </authorList>
    </citation>
    <scope>NUCLEOTIDE SEQUENCE</scope>
    <source>
        <strain evidence="6">GL11</strain>
    </source>
</reference>
<evidence type="ECO:0000313" key="6">
    <source>
        <dbReference type="EMBL" id="KAG1304568.1"/>
    </source>
</evidence>
<dbReference type="InterPro" id="IPR040409">
    <property type="entry name" value="PCS-like"/>
</dbReference>
<protein>
    <recommendedName>
        <fullName evidence="1">glutathione gamma-glutamylcysteinyltransferase</fullName>
        <ecNumber evidence="1">2.3.2.15</ecNumber>
    </recommendedName>
</protein>
<keyword evidence="4" id="KW-0479">Metal-binding</keyword>
<dbReference type="SUPFAM" id="SSF54001">
    <property type="entry name" value="Cysteine proteinases"/>
    <property type="match status" value="1"/>
</dbReference>
<dbReference type="Gene3D" id="3.90.70.30">
    <property type="entry name" value="Phytochelatin synthase, N-terminal domain"/>
    <property type="match status" value="1"/>
</dbReference>
<dbReference type="GO" id="GO:0046872">
    <property type="term" value="F:metal ion binding"/>
    <property type="evidence" value="ECO:0007669"/>
    <property type="project" value="UniProtKB-KW"/>
</dbReference>
<feature type="domain" description="Peptidase C83" evidence="5">
    <location>
        <begin position="53"/>
        <end position="274"/>
    </location>
</feature>
<dbReference type="InterPro" id="IPR007719">
    <property type="entry name" value="PCS_N"/>
</dbReference>
<keyword evidence="3" id="KW-0808">Transferase</keyword>
<dbReference type="PANTHER" id="PTHR33447">
    <property type="entry name" value="GLUTATHIONE GAMMA-GLUTAMYLCYSTEINYLTRANSFERASE"/>
    <property type="match status" value="1"/>
</dbReference>
<dbReference type="InterPro" id="IPR038765">
    <property type="entry name" value="Papain-like_cys_pep_sf"/>
</dbReference>